<organism evidence="1 2">
    <name type="scientific">Castor canadensis</name>
    <name type="common">American beaver</name>
    <dbReference type="NCBI Taxonomy" id="51338"/>
    <lineage>
        <taxon>Eukaryota</taxon>
        <taxon>Metazoa</taxon>
        <taxon>Chordata</taxon>
        <taxon>Craniata</taxon>
        <taxon>Vertebrata</taxon>
        <taxon>Euteleostomi</taxon>
        <taxon>Mammalia</taxon>
        <taxon>Eutheria</taxon>
        <taxon>Euarchontoglires</taxon>
        <taxon>Glires</taxon>
        <taxon>Rodentia</taxon>
        <taxon>Castorimorpha</taxon>
        <taxon>Castoridae</taxon>
        <taxon>Castor</taxon>
    </lineage>
</organism>
<reference evidence="2" key="1">
    <citation type="submission" date="2025-08" db="UniProtKB">
        <authorList>
            <consortium name="RefSeq"/>
        </authorList>
    </citation>
    <scope>IDENTIFICATION</scope>
</reference>
<keyword evidence="1" id="KW-1185">Reference proteome</keyword>
<dbReference type="Proteomes" id="UP001732720">
    <property type="component" value="Chromosome X"/>
</dbReference>
<sequence length="258" mass="28808">MSRTSSEIDVQGSIRSDTSYDEEEQKTVVDVLTHCQVIYDAIQNLDKKFDIIHRKVLKIKRLHTKYLWHYRSVMQESLCREQESPVLRSSPSIPHCSGCSYQTYLRSDDGVPGSSTLACFASSEIPITSESSAVTSSPSLTQREPISEIKNDSMLSLCIPTGFAASSPLEAGPVPLKQEALEDASTWSVDDVILFLKRADPQMSGSLTNLMKQHEIDGKALLLLNTDMVMKYMGLKLGTALKLCHYIEKLKEEKCLKN</sequence>
<evidence type="ECO:0000313" key="1">
    <source>
        <dbReference type="Proteomes" id="UP001732720"/>
    </source>
</evidence>
<accession>A0AC58LR88</accession>
<protein>
    <submittedName>
        <fullName evidence="2">Sex comb on midleg-like protein 1 isoform X2</fullName>
    </submittedName>
</protein>
<name>A0AC58LR88_CASCN</name>
<proteinExistence type="predicted"/>
<gene>
    <name evidence="2" type="primary">Scml1</name>
</gene>
<evidence type="ECO:0000313" key="2">
    <source>
        <dbReference type="RefSeq" id="XP_073919668.1"/>
    </source>
</evidence>
<dbReference type="RefSeq" id="XP_073919668.1">
    <property type="nucleotide sequence ID" value="XM_074063567.1"/>
</dbReference>